<organism evidence="1 2">
    <name type="scientific">Cognatiyoonia koreensis</name>
    <dbReference type="NCBI Taxonomy" id="364200"/>
    <lineage>
        <taxon>Bacteria</taxon>
        <taxon>Pseudomonadati</taxon>
        <taxon>Pseudomonadota</taxon>
        <taxon>Alphaproteobacteria</taxon>
        <taxon>Rhodobacterales</taxon>
        <taxon>Paracoccaceae</taxon>
        <taxon>Cognatiyoonia</taxon>
    </lineage>
</organism>
<dbReference type="Proteomes" id="UP000199167">
    <property type="component" value="Unassembled WGS sequence"/>
</dbReference>
<evidence type="ECO:0000313" key="1">
    <source>
        <dbReference type="EMBL" id="SEW47680.1"/>
    </source>
</evidence>
<accession>A0A1I0S0H9</accession>
<dbReference type="RefSeq" id="WP_131801637.1">
    <property type="nucleotide sequence ID" value="NZ_FOIZ01000004.1"/>
</dbReference>
<name>A0A1I0S0H9_9RHOB</name>
<evidence type="ECO:0008006" key="3">
    <source>
        <dbReference type="Google" id="ProtNLM"/>
    </source>
</evidence>
<keyword evidence="2" id="KW-1185">Reference proteome</keyword>
<protein>
    <recommendedName>
        <fullName evidence="3">Transferrin-binding protein B C-lobe/N-lobe beta barrel domain-containing protein</fullName>
    </recommendedName>
</protein>
<proteinExistence type="predicted"/>
<gene>
    <name evidence="1" type="ORF">SAMN04488515_3651</name>
</gene>
<dbReference type="AlphaFoldDB" id="A0A1I0S0H9"/>
<dbReference type="PROSITE" id="PS51257">
    <property type="entry name" value="PROKAR_LIPOPROTEIN"/>
    <property type="match status" value="1"/>
</dbReference>
<dbReference type="EMBL" id="FOIZ01000004">
    <property type="protein sequence ID" value="SEW47680.1"/>
    <property type="molecule type" value="Genomic_DNA"/>
</dbReference>
<sequence length="200" mass="21385">MTRPFYILTALGLLAACGDPLPLTADRSDYSDAVLNNKAASLLEPTVVNDIPSGRATYEGQFTSSALLNDDSGYLMIGDVELTADFGSNNPAAVRGEIDDINLIDRFNSERRNSQELKGSLDVDGVTSLGEFNASARGDLTAVLNNDGFLRESNVDLDLNGTVVTDIDEADTLYGTIDGEGRGAFDLELTGDGRFTAYRD</sequence>
<dbReference type="OrthoDB" id="7651419at2"/>
<dbReference type="Gene3D" id="2.40.160.90">
    <property type="match status" value="1"/>
</dbReference>
<reference evidence="1 2" key="1">
    <citation type="submission" date="2016-10" db="EMBL/GenBank/DDBJ databases">
        <authorList>
            <person name="de Groot N.N."/>
        </authorList>
    </citation>
    <scope>NUCLEOTIDE SEQUENCE [LARGE SCALE GENOMIC DNA]</scope>
    <source>
        <strain evidence="1 2">DSM 17925</strain>
    </source>
</reference>
<evidence type="ECO:0000313" key="2">
    <source>
        <dbReference type="Proteomes" id="UP000199167"/>
    </source>
</evidence>